<protein>
    <recommendedName>
        <fullName evidence="6 7">Thioredoxin</fullName>
    </recommendedName>
</protein>
<dbReference type="NCBIfam" id="TIGR01068">
    <property type="entry name" value="thioredoxin"/>
    <property type="match status" value="1"/>
</dbReference>
<dbReference type="AlphaFoldDB" id="A0A345Z2X3"/>
<dbReference type="SUPFAM" id="SSF52833">
    <property type="entry name" value="Thioredoxin-like"/>
    <property type="match status" value="1"/>
</dbReference>
<accession>A0A345Z2X3</accession>
<organism evidence="11 12">
    <name type="scientific">Spiroplasma alleghenense</name>
    <dbReference type="NCBI Taxonomy" id="216931"/>
    <lineage>
        <taxon>Bacteria</taxon>
        <taxon>Bacillati</taxon>
        <taxon>Mycoplasmatota</taxon>
        <taxon>Mollicutes</taxon>
        <taxon>Entomoplasmatales</taxon>
        <taxon>Spiroplasmataceae</taxon>
        <taxon>Spiroplasma</taxon>
    </lineage>
</organism>
<keyword evidence="4 9" id="KW-1015">Disulfide bond</keyword>
<gene>
    <name evidence="11" type="primary">trxA</name>
    <name evidence="11" type="ORF">SALLE_v1c02760</name>
</gene>
<dbReference type="GO" id="GO:0005737">
    <property type="term" value="C:cytoplasm"/>
    <property type="evidence" value="ECO:0007669"/>
    <property type="project" value="TreeGrafter"/>
</dbReference>
<reference evidence="11 12" key="1">
    <citation type="submission" date="2018-07" db="EMBL/GenBank/DDBJ databases">
        <title>Complete genome sequence of Spiroplasma alleghenense PLHS-1 (ATCC 51752).</title>
        <authorList>
            <person name="Chou L."/>
            <person name="Lee T.-Y."/>
            <person name="Tsai Y.-M."/>
            <person name="Kuo C.-H."/>
        </authorList>
    </citation>
    <scope>NUCLEOTIDE SEQUENCE [LARGE SCALE GENOMIC DNA]</scope>
    <source>
        <strain evidence="11 12">PLHS-1</strain>
    </source>
</reference>
<keyword evidence="2" id="KW-0813">Transport</keyword>
<keyword evidence="3" id="KW-0249">Electron transport</keyword>
<dbReference type="InterPro" id="IPR005746">
    <property type="entry name" value="Thioredoxin"/>
</dbReference>
<evidence type="ECO:0000256" key="5">
    <source>
        <dbReference type="ARBA" id="ARBA00023284"/>
    </source>
</evidence>
<evidence type="ECO:0000256" key="4">
    <source>
        <dbReference type="ARBA" id="ARBA00023157"/>
    </source>
</evidence>
<feature type="site" description="Contributes to redox potential value" evidence="8">
    <location>
        <position position="32"/>
    </location>
</feature>
<evidence type="ECO:0000256" key="6">
    <source>
        <dbReference type="NCBIfam" id="TIGR01068"/>
    </source>
</evidence>
<evidence type="ECO:0000256" key="9">
    <source>
        <dbReference type="PIRSR" id="PIRSR000077-4"/>
    </source>
</evidence>
<dbReference type="PRINTS" id="PR00421">
    <property type="entry name" value="THIOREDOXIN"/>
</dbReference>
<sequence length="101" mass="11550">MSKIQIKSMDEFNKLIAEKKVLVDFYADWCGPCKMIAPILEEISKEQEDTVIAKVDVDDLVDIAKNYEVMSIPTLILFENGVMKERVTGFIPKNKILDLIK</sequence>
<dbReference type="EMBL" id="CP031376">
    <property type="protein sequence ID" value="AXK50952.1"/>
    <property type="molecule type" value="Genomic_DNA"/>
</dbReference>
<dbReference type="PANTHER" id="PTHR45663">
    <property type="entry name" value="GEO12009P1"/>
    <property type="match status" value="1"/>
</dbReference>
<proteinExistence type="inferred from homology"/>
<feature type="active site" description="Nucleophile" evidence="8">
    <location>
        <position position="33"/>
    </location>
</feature>
<dbReference type="RefSeq" id="WP_218936932.1">
    <property type="nucleotide sequence ID" value="NZ_CP031376.1"/>
</dbReference>
<dbReference type="Gene3D" id="3.40.30.10">
    <property type="entry name" value="Glutaredoxin"/>
    <property type="match status" value="1"/>
</dbReference>
<evidence type="ECO:0000259" key="10">
    <source>
        <dbReference type="PROSITE" id="PS51352"/>
    </source>
</evidence>
<dbReference type="KEGG" id="salx:SALLE_v1c02760"/>
<feature type="site" description="Deprotonates C-terminal active site Cys" evidence="8">
    <location>
        <position position="24"/>
    </location>
</feature>
<name>A0A345Z2X3_9MOLU</name>
<dbReference type="PIRSF" id="PIRSF000077">
    <property type="entry name" value="Thioredoxin"/>
    <property type="match status" value="1"/>
</dbReference>
<dbReference type="PROSITE" id="PS51352">
    <property type="entry name" value="THIOREDOXIN_2"/>
    <property type="match status" value="1"/>
</dbReference>
<dbReference type="PROSITE" id="PS00194">
    <property type="entry name" value="THIOREDOXIN_1"/>
    <property type="match status" value="1"/>
</dbReference>
<evidence type="ECO:0000256" key="7">
    <source>
        <dbReference type="PIRNR" id="PIRNR000077"/>
    </source>
</evidence>
<evidence type="ECO:0000256" key="3">
    <source>
        <dbReference type="ARBA" id="ARBA00022982"/>
    </source>
</evidence>
<comment type="similarity">
    <text evidence="1 7">Belongs to the thioredoxin family.</text>
</comment>
<dbReference type="FunFam" id="3.40.30.10:FF:000001">
    <property type="entry name" value="Thioredoxin"/>
    <property type="match status" value="1"/>
</dbReference>
<dbReference type="InterPro" id="IPR036249">
    <property type="entry name" value="Thioredoxin-like_sf"/>
</dbReference>
<evidence type="ECO:0000256" key="1">
    <source>
        <dbReference type="ARBA" id="ARBA00008987"/>
    </source>
</evidence>
<evidence type="ECO:0000256" key="8">
    <source>
        <dbReference type="PIRSR" id="PIRSR000077-1"/>
    </source>
</evidence>
<dbReference type="CDD" id="cd02947">
    <property type="entry name" value="TRX_family"/>
    <property type="match status" value="1"/>
</dbReference>
<feature type="domain" description="Thioredoxin" evidence="10">
    <location>
        <begin position="1"/>
        <end position="101"/>
    </location>
</feature>
<evidence type="ECO:0000313" key="11">
    <source>
        <dbReference type="EMBL" id="AXK50952.1"/>
    </source>
</evidence>
<keyword evidence="5 9" id="KW-0676">Redox-active center</keyword>
<dbReference type="InterPro" id="IPR017937">
    <property type="entry name" value="Thioredoxin_CS"/>
</dbReference>
<dbReference type="PANTHER" id="PTHR45663:SF11">
    <property type="entry name" value="GEO12009P1"/>
    <property type="match status" value="1"/>
</dbReference>
<feature type="disulfide bond" description="Redox-active" evidence="9">
    <location>
        <begin position="30"/>
        <end position="33"/>
    </location>
</feature>
<dbReference type="Proteomes" id="UP000254792">
    <property type="component" value="Chromosome"/>
</dbReference>
<dbReference type="Pfam" id="PF00085">
    <property type="entry name" value="Thioredoxin"/>
    <property type="match status" value="1"/>
</dbReference>
<dbReference type="InterPro" id="IPR013766">
    <property type="entry name" value="Thioredoxin_domain"/>
</dbReference>
<evidence type="ECO:0000313" key="12">
    <source>
        <dbReference type="Proteomes" id="UP000254792"/>
    </source>
</evidence>
<dbReference type="GO" id="GO:0015035">
    <property type="term" value="F:protein-disulfide reductase activity"/>
    <property type="evidence" value="ECO:0007669"/>
    <property type="project" value="UniProtKB-UniRule"/>
</dbReference>
<feature type="active site" description="Nucleophile" evidence="8">
    <location>
        <position position="30"/>
    </location>
</feature>
<keyword evidence="12" id="KW-1185">Reference proteome</keyword>
<evidence type="ECO:0000256" key="2">
    <source>
        <dbReference type="ARBA" id="ARBA00022448"/>
    </source>
</evidence>
<feature type="site" description="Contributes to redox potential value" evidence="8">
    <location>
        <position position="31"/>
    </location>
</feature>